<evidence type="ECO:0000313" key="2">
    <source>
        <dbReference type="Proteomes" id="UP001479606"/>
    </source>
</evidence>
<keyword evidence="2" id="KW-1185">Reference proteome</keyword>
<organism evidence="1 2">
    <name type="scientific">Hymenobacter segetis</name>
    <dbReference type="NCBI Taxonomy" id="2025509"/>
    <lineage>
        <taxon>Bacteria</taxon>
        <taxon>Pseudomonadati</taxon>
        <taxon>Bacteroidota</taxon>
        <taxon>Cytophagia</taxon>
        <taxon>Cytophagales</taxon>
        <taxon>Hymenobacteraceae</taxon>
        <taxon>Hymenobacter</taxon>
    </lineage>
</organism>
<protein>
    <recommendedName>
        <fullName evidence="3">RES domain-containing protein</fullName>
    </recommendedName>
</protein>
<comment type="caution">
    <text evidence="1">The sequence shown here is derived from an EMBL/GenBank/DDBJ whole genome shotgun (WGS) entry which is preliminary data.</text>
</comment>
<dbReference type="EMBL" id="JBCEVZ010000008">
    <property type="protein sequence ID" value="MEL5993656.1"/>
    <property type="molecule type" value="Genomic_DNA"/>
</dbReference>
<proteinExistence type="predicted"/>
<reference evidence="1 2" key="1">
    <citation type="journal article" date="2018" name="Arch. Microbiol.">
        <title>Hymenobacter segetis sp. nov., isolated from soil.</title>
        <authorList>
            <person name="Ten L.N."/>
            <person name="Lim S.J."/>
            <person name="Kim B.O."/>
            <person name="Kang I.K."/>
            <person name="Jung H.Y."/>
        </authorList>
    </citation>
    <scope>NUCLEOTIDE SEQUENCE [LARGE SCALE GENOMIC DNA]</scope>
    <source>
        <strain evidence="1 2">S7-3-11</strain>
    </source>
</reference>
<evidence type="ECO:0000313" key="1">
    <source>
        <dbReference type="EMBL" id="MEL5993656.1"/>
    </source>
</evidence>
<dbReference type="Proteomes" id="UP001479606">
    <property type="component" value="Unassembled WGS sequence"/>
</dbReference>
<name>A0ABU9LTE7_9BACT</name>
<sequence length="153" mass="17293">MDLDWFVFDASGTLIHFTSAGGYLPAFIKDEAFKIDAKTLALDAKILALPEISNQIIISPNLYKAASIANEQEFSLYIVSYEEHARRGLYTYDKTSPYYAGSTYHLVACPIISLKYEDVPSEFRDEIPFLSNLLMLDSTPPFEIVTEELVIKH</sequence>
<evidence type="ECO:0008006" key="3">
    <source>
        <dbReference type="Google" id="ProtNLM"/>
    </source>
</evidence>
<dbReference type="RefSeq" id="WP_342296503.1">
    <property type="nucleotide sequence ID" value="NZ_JBCEVZ010000008.1"/>
</dbReference>
<gene>
    <name evidence="1" type="ORF">AAFH49_05510</name>
</gene>
<accession>A0ABU9LTE7</accession>